<keyword evidence="2" id="KW-1185">Reference proteome</keyword>
<organism evidence="1 2">
    <name type="scientific">Gossypium arboreum</name>
    <name type="common">Tree cotton</name>
    <name type="synonym">Gossypium nanking</name>
    <dbReference type="NCBI Taxonomy" id="29729"/>
    <lineage>
        <taxon>Eukaryota</taxon>
        <taxon>Viridiplantae</taxon>
        <taxon>Streptophyta</taxon>
        <taxon>Embryophyta</taxon>
        <taxon>Tracheophyta</taxon>
        <taxon>Spermatophyta</taxon>
        <taxon>Magnoliopsida</taxon>
        <taxon>eudicotyledons</taxon>
        <taxon>Gunneridae</taxon>
        <taxon>Pentapetalae</taxon>
        <taxon>rosids</taxon>
        <taxon>malvids</taxon>
        <taxon>Malvales</taxon>
        <taxon>Malvaceae</taxon>
        <taxon>Malvoideae</taxon>
        <taxon>Gossypium</taxon>
    </lineage>
</organism>
<protein>
    <submittedName>
        <fullName evidence="1">Uncharacterized protein</fullName>
    </submittedName>
</protein>
<dbReference type="EMBL" id="JARKNE010000013">
    <property type="protein sequence ID" value="KAK5771446.1"/>
    <property type="molecule type" value="Genomic_DNA"/>
</dbReference>
<comment type="caution">
    <text evidence="1">The sequence shown here is derived from an EMBL/GenBank/DDBJ whole genome shotgun (WGS) entry which is preliminary data.</text>
</comment>
<evidence type="ECO:0000313" key="2">
    <source>
        <dbReference type="Proteomes" id="UP001358586"/>
    </source>
</evidence>
<name>A0ABR0ME62_GOSAR</name>
<accession>A0ABR0ME62</accession>
<reference evidence="1 2" key="1">
    <citation type="submission" date="2023-03" db="EMBL/GenBank/DDBJ databases">
        <title>WGS of Gossypium arboreum.</title>
        <authorList>
            <person name="Yu D."/>
        </authorList>
    </citation>
    <scope>NUCLEOTIDE SEQUENCE [LARGE SCALE GENOMIC DNA]</scope>
    <source>
        <tissue evidence="1">Leaf</tissue>
    </source>
</reference>
<evidence type="ECO:0000313" key="1">
    <source>
        <dbReference type="EMBL" id="KAK5771446.1"/>
    </source>
</evidence>
<gene>
    <name evidence="1" type="ORF">PVK06_047650</name>
</gene>
<sequence>MLSLLTEVKFNILLYTQVATGPFDARHIDFDALYEIEMDNLGFDGGLGETSVVVTSNIATEFVVENTKAV</sequence>
<proteinExistence type="predicted"/>
<dbReference type="Proteomes" id="UP001358586">
    <property type="component" value="Chromosome 13"/>
</dbReference>